<dbReference type="EMBL" id="JAUJYO010000004">
    <property type="protein sequence ID" value="KAK1319193.1"/>
    <property type="molecule type" value="Genomic_DNA"/>
</dbReference>
<dbReference type="InterPro" id="IPR003439">
    <property type="entry name" value="ABC_transporter-like_ATP-bd"/>
</dbReference>
<dbReference type="SUPFAM" id="SSF52540">
    <property type="entry name" value="P-loop containing nucleoside triphosphate hydrolases"/>
    <property type="match status" value="1"/>
</dbReference>
<dbReference type="GO" id="GO:0005524">
    <property type="term" value="F:ATP binding"/>
    <property type="evidence" value="ECO:0007669"/>
    <property type="project" value="InterPro"/>
</dbReference>
<comment type="caution">
    <text evidence="2">The sequence shown here is derived from an EMBL/GenBank/DDBJ whole genome shotgun (WGS) entry which is preliminary data.</text>
</comment>
<proteinExistence type="predicted"/>
<evidence type="ECO:0000313" key="3">
    <source>
        <dbReference type="Proteomes" id="UP001180020"/>
    </source>
</evidence>
<reference evidence="2" key="2">
    <citation type="submission" date="2023-06" db="EMBL/GenBank/DDBJ databases">
        <authorList>
            <person name="Ma L."/>
            <person name="Liu K.-W."/>
            <person name="Li Z."/>
            <person name="Hsiao Y.-Y."/>
            <person name="Qi Y."/>
            <person name="Fu T."/>
            <person name="Tang G."/>
            <person name="Zhang D."/>
            <person name="Sun W.-H."/>
            <person name="Liu D.-K."/>
            <person name="Li Y."/>
            <person name="Chen G.-Z."/>
            <person name="Liu X.-D."/>
            <person name="Liao X.-Y."/>
            <person name="Jiang Y.-T."/>
            <person name="Yu X."/>
            <person name="Hao Y."/>
            <person name="Huang J."/>
            <person name="Zhao X.-W."/>
            <person name="Ke S."/>
            <person name="Chen Y.-Y."/>
            <person name="Wu W.-L."/>
            <person name="Hsu J.-L."/>
            <person name="Lin Y.-F."/>
            <person name="Huang M.-D."/>
            <person name="Li C.-Y."/>
            <person name="Huang L."/>
            <person name="Wang Z.-W."/>
            <person name="Zhao X."/>
            <person name="Zhong W.-Y."/>
            <person name="Peng D.-H."/>
            <person name="Ahmad S."/>
            <person name="Lan S."/>
            <person name="Zhang J.-S."/>
            <person name="Tsai W.-C."/>
            <person name="Van De Peer Y."/>
            <person name="Liu Z.-J."/>
        </authorList>
    </citation>
    <scope>NUCLEOTIDE SEQUENCE</scope>
    <source>
        <strain evidence="2">CP</strain>
        <tissue evidence="2">Leaves</tissue>
    </source>
</reference>
<accession>A0AAV9F4G6</accession>
<dbReference type="Proteomes" id="UP001180020">
    <property type="component" value="Unassembled WGS sequence"/>
</dbReference>
<dbReference type="PANTHER" id="PTHR48040">
    <property type="entry name" value="PLEIOTROPIC DRUG RESISTANCE PROTEIN 1-LIKE ISOFORM X1"/>
    <property type="match status" value="1"/>
</dbReference>
<dbReference type="Pfam" id="PF00005">
    <property type="entry name" value="ABC_tran"/>
    <property type="match status" value="1"/>
</dbReference>
<sequence length="255" mass="28758">MAQLEGRDDVESLRSIRLSFRTHASSSRRSLSRHYEDEDELQWAAIERLPTFERLRTSLFDQYENAGLDGELKGKRVIDVTKLGGLERRVFIENLIQHIERDNLRLLQKQRERINIVGVELPTVEVSYKNLCVEAVCEVVQGKPLPTLWNKSKSSKALHFMRTSAGQGLARIPGLRSEEAKISIIKDVSGIIRPSRMTLLLGPPGCGKSTLLLALAGKLNRSLKVKGEISYNGFGLEEFVPQKTAAYISQYEKHS</sequence>
<protein>
    <submittedName>
        <fullName evidence="2">Pleiotropic drug resistance protein 3</fullName>
    </submittedName>
</protein>
<dbReference type="Gene3D" id="3.40.50.300">
    <property type="entry name" value="P-loop containing nucleotide triphosphate hydrolases"/>
    <property type="match status" value="1"/>
</dbReference>
<gene>
    <name evidence="2" type="primary">PDR3</name>
    <name evidence="2" type="ORF">QJS10_CPB04g01087</name>
</gene>
<dbReference type="GO" id="GO:0016887">
    <property type="term" value="F:ATP hydrolysis activity"/>
    <property type="evidence" value="ECO:0007669"/>
    <property type="project" value="InterPro"/>
</dbReference>
<organism evidence="2 3">
    <name type="scientific">Acorus calamus</name>
    <name type="common">Sweet flag</name>
    <dbReference type="NCBI Taxonomy" id="4465"/>
    <lineage>
        <taxon>Eukaryota</taxon>
        <taxon>Viridiplantae</taxon>
        <taxon>Streptophyta</taxon>
        <taxon>Embryophyta</taxon>
        <taxon>Tracheophyta</taxon>
        <taxon>Spermatophyta</taxon>
        <taxon>Magnoliopsida</taxon>
        <taxon>Liliopsida</taxon>
        <taxon>Acoraceae</taxon>
        <taxon>Acorus</taxon>
    </lineage>
</organism>
<name>A0AAV9F4G6_ACOCL</name>
<keyword evidence="3" id="KW-1185">Reference proteome</keyword>
<dbReference type="InterPro" id="IPR027417">
    <property type="entry name" value="P-loop_NTPase"/>
</dbReference>
<dbReference type="AlphaFoldDB" id="A0AAV9F4G6"/>
<evidence type="ECO:0000259" key="1">
    <source>
        <dbReference type="Pfam" id="PF00005"/>
    </source>
</evidence>
<feature type="domain" description="ABC transporter" evidence="1">
    <location>
        <begin position="186"/>
        <end position="238"/>
    </location>
</feature>
<reference evidence="2" key="1">
    <citation type="journal article" date="2023" name="Nat. Commun.">
        <title>Diploid and tetraploid genomes of Acorus and the evolution of monocots.</title>
        <authorList>
            <person name="Ma L."/>
            <person name="Liu K.W."/>
            <person name="Li Z."/>
            <person name="Hsiao Y.Y."/>
            <person name="Qi Y."/>
            <person name="Fu T."/>
            <person name="Tang G.D."/>
            <person name="Zhang D."/>
            <person name="Sun W.H."/>
            <person name="Liu D.K."/>
            <person name="Li Y."/>
            <person name="Chen G.Z."/>
            <person name="Liu X.D."/>
            <person name="Liao X.Y."/>
            <person name="Jiang Y.T."/>
            <person name="Yu X."/>
            <person name="Hao Y."/>
            <person name="Huang J."/>
            <person name="Zhao X.W."/>
            <person name="Ke S."/>
            <person name="Chen Y.Y."/>
            <person name="Wu W.L."/>
            <person name="Hsu J.L."/>
            <person name="Lin Y.F."/>
            <person name="Huang M.D."/>
            <person name="Li C.Y."/>
            <person name="Huang L."/>
            <person name="Wang Z.W."/>
            <person name="Zhao X."/>
            <person name="Zhong W.Y."/>
            <person name="Peng D.H."/>
            <person name="Ahmad S."/>
            <person name="Lan S."/>
            <person name="Zhang J.S."/>
            <person name="Tsai W.C."/>
            <person name="Van de Peer Y."/>
            <person name="Liu Z.J."/>
        </authorList>
    </citation>
    <scope>NUCLEOTIDE SEQUENCE</scope>
    <source>
        <strain evidence="2">CP</strain>
    </source>
</reference>
<dbReference type="PANTHER" id="PTHR48040:SF18">
    <property type="entry name" value="PLEIOTROPIC DRUG RESISTANCE PROTEIN 3-LIKE ISOFORM X1"/>
    <property type="match status" value="1"/>
</dbReference>
<evidence type="ECO:0000313" key="2">
    <source>
        <dbReference type="EMBL" id="KAK1319193.1"/>
    </source>
</evidence>